<dbReference type="SUPFAM" id="SSF52833">
    <property type="entry name" value="Thioredoxin-like"/>
    <property type="match status" value="1"/>
</dbReference>
<dbReference type="InterPro" id="IPR036249">
    <property type="entry name" value="Thioredoxin-like_sf"/>
</dbReference>
<evidence type="ECO:0000256" key="3">
    <source>
        <dbReference type="ARBA" id="ARBA00022968"/>
    </source>
</evidence>
<dbReference type="RefSeq" id="WP_131847569.1">
    <property type="nucleotide sequence ID" value="NZ_SLXV01000002.1"/>
</dbReference>
<dbReference type="CDD" id="cd02966">
    <property type="entry name" value="TlpA_like_family"/>
    <property type="match status" value="1"/>
</dbReference>
<dbReference type="GO" id="GO:0017004">
    <property type="term" value="P:cytochrome complex assembly"/>
    <property type="evidence" value="ECO:0007669"/>
    <property type="project" value="UniProtKB-KW"/>
</dbReference>
<dbReference type="PROSITE" id="PS51352">
    <property type="entry name" value="THIOREDOXIN_2"/>
    <property type="match status" value="1"/>
</dbReference>
<evidence type="ECO:0000313" key="8">
    <source>
        <dbReference type="EMBL" id="TCP70451.1"/>
    </source>
</evidence>
<dbReference type="InterPro" id="IPR050553">
    <property type="entry name" value="Thioredoxin_ResA/DsbE_sf"/>
</dbReference>
<dbReference type="GO" id="GO:0016491">
    <property type="term" value="F:oxidoreductase activity"/>
    <property type="evidence" value="ECO:0007669"/>
    <property type="project" value="InterPro"/>
</dbReference>
<dbReference type="GO" id="GO:0030313">
    <property type="term" value="C:cell envelope"/>
    <property type="evidence" value="ECO:0007669"/>
    <property type="project" value="UniProtKB-SubCell"/>
</dbReference>
<sequence length="175" mass="20047">MNKKTRYWVRRLIFVVLIVMVGYTIYQMSSGGKQPDRGDVSPNFTLTTLDDKKMSLSDLKGKGVMLNFWGTWCEPCKAEMPAMEQVYKKYQDKGFEIVAVNVGESDVAVHSFMKSYNLSFPVWLDPDKDVTRLYRVGPIPSTFFIDEKGIVARQNMGELNLAQLEAYINEILPKK</sequence>
<dbReference type="InterPro" id="IPR000866">
    <property type="entry name" value="AhpC/TSA"/>
</dbReference>
<evidence type="ECO:0000256" key="4">
    <source>
        <dbReference type="ARBA" id="ARBA00023157"/>
    </source>
</evidence>
<dbReference type="PROSITE" id="PS00194">
    <property type="entry name" value="THIOREDOXIN_1"/>
    <property type="match status" value="1"/>
</dbReference>
<gene>
    <name evidence="8" type="ORF">EDD57_10293</name>
</gene>
<keyword evidence="4" id="KW-1015">Disulfide bond</keyword>
<comment type="caution">
    <text evidence="8">The sequence shown here is derived from an EMBL/GenBank/DDBJ whole genome shotgun (WGS) entry which is preliminary data.</text>
</comment>
<evidence type="ECO:0000259" key="7">
    <source>
        <dbReference type="PROSITE" id="PS51352"/>
    </source>
</evidence>
<keyword evidence="2" id="KW-0201">Cytochrome c-type biogenesis</keyword>
<keyword evidence="6" id="KW-0812">Transmembrane</keyword>
<feature type="domain" description="Thioredoxin" evidence="7">
    <location>
        <begin position="35"/>
        <end position="173"/>
    </location>
</feature>
<dbReference type="InterPro" id="IPR017937">
    <property type="entry name" value="Thioredoxin_CS"/>
</dbReference>
<protein>
    <submittedName>
        <fullName evidence="8">Peroxiredoxin</fullName>
    </submittedName>
</protein>
<proteinExistence type="predicted"/>
<organism evidence="8 9">
    <name type="scientific">Baia soyae</name>
    <dbReference type="NCBI Taxonomy" id="1544746"/>
    <lineage>
        <taxon>Bacteria</taxon>
        <taxon>Bacillati</taxon>
        <taxon>Bacillota</taxon>
        <taxon>Bacilli</taxon>
        <taxon>Bacillales</taxon>
        <taxon>Thermoactinomycetaceae</taxon>
        <taxon>Baia</taxon>
    </lineage>
</organism>
<evidence type="ECO:0000256" key="1">
    <source>
        <dbReference type="ARBA" id="ARBA00004196"/>
    </source>
</evidence>
<dbReference type="Pfam" id="PF00578">
    <property type="entry name" value="AhpC-TSA"/>
    <property type="match status" value="1"/>
</dbReference>
<keyword evidence="9" id="KW-1185">Reference proteome</keyword>
<keyword evidence="3" id="KW-0735">Signal-anchor</keyword>
<dbReference type="OrthoDB" id="25753at2"/>
<keyword evidence="6" id="KW-1133">Transmembrane helix</keyword>
<evidence type="ECO:0000256" key="5">
    <source>
        <dbReference type="ARBA" id="ARBA00023284"/>
    </source>
</evidence>
<name>A0A4V2SYH2_9BACL</name>
<evidence type="ECO:0000313" key="9">
    <source>
        <dbReference type="Proteomes" id="UP000294746"/>
    </source>
</evidence>
<dbReference type="AlphaFoldDB" id="A0A4V2SYH2"/>
<reference evidence="8 9" key="1">
    <citation type="submission" date="2019-03" db="EMBL/GenBank/DDBJ databases">
        <title>Genomic Encyclopedia of Type Strains, Phase IV (KMG-IV): sequencing the most valuable type-strain genomes for metagenomic binning, comparative biology and taxonomic classification.</title>
        <authorList>
            <person name="Goeker M."/>
        </authorList>
    </citation>
    <scope>NUCLEOTIDE SEQUENCE [LARGE SCALE GENOMIC DNA]</scope>
    <source>
        <strain evidence="8 9">DSM 46831</strain>
    </source>
</reference>
<dbReference type="EMBL" id="SLXV01000002">
    <property type="protein sequence ID" value="TCP70451.1"/>
    <property type="molecule type" value="Genomic_DNA"/>
</dbReference>
<dbReference type="Proteomes" id="UP000294746">
    <property type="component" value="Unassembled WGS sequence"/>
</dbReference>
<evidence type="ECO:0000256" key="2">
    <source>
        <dbReference type="ARBA" id="ARBA00022748"/>
    </source>
</evidence>
<keyword evidence="6" id="KW-0472">Membrane</keyword>
<evidence type="ECO:0000256" key="6">
    <source>
        <dbReference type="SAM" id="Phobius"/>
    </source>
</evidence>
<dbReference type="Gene3D" id="3.40.30.10">
    <property type="entry name" value="Glutaredoxin"/>
    <property type="match status" value="1"/>
</dbReference>
<dbReference type="NCBIfam" id="NF002854">
    <property type="entry name" value="PRK03147.1"/>
    <property type="match status" value="1"/>
</dbReference>
<dbReference type="PANTHER" id="PTHR42852:SF6">
    <property type="entry name" value="THIOL:DISULFIDE INTERCHANGE PROTEIN DSBE"/>
    <property type="match status" value="1"/>
</dbReference>
<dbReference type="InterPro" id="IPR013766">
    <property type="entry name" value="Thioredoxin_domain"/>
</dbReference>
<accession>A0A4V2SYH2</accession>
<comment type="subcellular location">
    <subcellularLocation>
        <location evidence="1">Cell envelope</location>
    </subcellularLocation>
</comment>
<feature type="transmembrane region" description="Helical" evidence="6">
    <location>
        <begin position="12"/>
        <end position="29"/>
    </location>
</feature>
<dbReference type="PANTHER" id="PTHR42852">
    <property type="entry name" value="THIOL:DISULFIDE INTERCHANGE PROTEIN DSBE"/>
    <property type="match status" value="1"/>
</dbReference>
<dbReference type="GO" id="GO:0016209">
    <property type="term" value="F:antioxidant activity"/>
    <property type="evidence" value="ECO:0007669"/>
    <property type="project" value="InterPro"/>
</dbReference>
<keyword evidence="5" id="KW-0676">Redox-active center</keyword>